<protein>
    <submittedName>
        <fullName evidence="1">Uncharacterized protein</fullName>
    </submittedName>
</protein>
<evidence type="ECO:0000313" key="1">
    <source>
        <dbReference type="EMBL" id="KAH3853364.1"/>
    </source>
</evidence>
<dbReference type="AlphaFoldDB" id="A0A9D4R3A9"/>
<proteinExistence type="predicted"/>
<evidence type="ECO:0000313" key="2">
    <source>
        <dbReference type="Proteomes" id="UP000828390"/>
    </source>
</evidence>
<accession>A0A9D4R3A9</accession>
<comment type="caution">
    <text evidence="1">The sequence shown here is derived from an EMBL/GenBank/DDBJ whole genome shotgun (WGS) entry which is preliminary data.</text>
</comment>
<keyword evidence="2" id="KW-1185">Reference proteome</keyword>
<reference evidence="1" key="2">
    <citation type="submission" date="2020-11" db="EMBL/GenBank/DDBJ databases">
        <authorList>
            <person name="McCartney M.A."/>
            <person name="Auch B."/>
            <person name="Kono T."/>
            <person name="Mallez S."/>
            <person name="Becker A."/>
            <person name="Gohl D.M."/>
            <person name="Silverstein K.A.T."/>
            <person name="Koren S."/>
            <person name="Bechman K.B."/>
            <person name="Herman A."/>
            <person name="Abrahante J.E."/>
            <person name="Garbe J."/>
        </authorList>
    </citation>
    <scope>NUCLEOTIDE SEQUENCE</scope>
    <source>
        <strain evidence="1">Duluth1</strain>
        <tissue evidence="1">Whole animal</tissue>
    </source>
</reference>
<dbReference type="Proteomes" id="UP000828390">
    <property type="component" value="Unassembled WGS sequence"/>
</dbReference>
<reference evidence="1" key="1">
    <citation type="journal article" date="2019" name="bioRxiv">
        <title>The Genome of the Zebra Mussel, Dreissena polymorpha: A Resource for Invasive Species Research.</title>
        <authorList>
            <person name="McCartney M.A."/>
            <person name="Auch B."/>
            <person name="Kono T."/>
            <person name="Mallez S."/>
            <person name="Zhang Y."/>
            <person name="Obille A."/>
            <person name="Becker A."/>
            <person name="Abrahante J.E."/>
            <person name="Garbe J."/>
            <person name="Badalamenti J.P."/>
            <person name="Herman A."/>
            <person name="Mangelson H."/>
            <person name="Liachko I."/>
            <person name="Sullivan S."/>
            <person name="Sone E.D."/>
            <person name="Koren S."/>
            <person name="Silverstein K.A.T."/>
            <person name="Beckman K.B."/>
            <person name="Gohl D.M."/>
        </authorList>
    </citation>
    <scope>NUCLEOTIDE SEQUENCE</scope>
    <source>
        <strain evidence="1">Duluth1</strain>
        <tissue evidence="1">Whole animal</tissue>
    </source>
</reference>
<gene>
    <name evidence="1" type="ORF">DPMN_095886</name>
</gene>
<name>A0A9D4R3A9_DREPO</name>
<organism evidence="1 2">
    <name type="scientific">Dreissena polymorpha</name>
    <name type="common">Zebra mussel</name>
    <name type="synonym">Mytilus polymorpha</name>
    <dbReference type="NCBI Taxonomy" id="45954"/>
    <lineage>
        <taxon>Eukaryota</taxon>
        <taxon>Metazoa</taxon>
        <taxon>Spiralia</taxon>
        <taxon>Lophotrochozoa</taxon>
        <taxon>Mollusca</taxon>
        <taxon>Bivalvia</taxon>
        <taxon>Autobranchia</taxon>
        <taxon>Heteroconchia</taxon>
        <taxon>Euheterodonta</taxon>
        <taxon>Imparidentia</taxon>
        <taxon>Neoheterodontei</taxon>
        <taxon>Myida</taxon>
        <taxon>Dreissenoidea</taxon>
        <taxon>Dreissenidae</taxon>
        <taxon>Dreissena</taxon>
    </lineage>
</organism>
<sequence length="130" mass="14512">MQSIVWEELVLNVFGGDLKNTPSGNQTYDFQVARRMLFPLHHGNLYLAPTFQYVLQQTCEGVSRPGPSPTDVAMVELEVGGQHDEALQLLLVESLCQGDGRPRGDTHSSKHLQQSNIGPLQFTLLFTKYI</sequence>
<dbReference type="EMBL" id="JAIWYP010000003">
    <property type="protein sequence ID" value="KAH3853364.1"/>
    <property type="molecule type" value="Genomic_DNA"/>
</dbReference>